<feature type="region of interest" description="Disordered" evidence="1">
    <location>
        <begin position="72"/>
        <end position="92"/>
    </location>
</feature>
<proteinExistence type="predicted"/>
<accession>A0ABU6UBG8</accession>
<protein>
    <submittedName>
        <fullName evidence="2">Uncharacterized protein</fullName>
    </submittedName>
</protein>
<keyword evidence="3" id="KW-1185">Reference proteome</keyword>
<dbReference type="EMBL" id="JASCZI010120947">
    <property type="protein sequence ID" value="MED6158067.1"/>
    <property type="molecule type" value="Genomic_DNA"/>
</dbReference>
<dbReference type="Proteomes" id="UP001341840">
    <property type="component" value="Unassembled WGS sequence"/>
</dbReference>
<reference evidence="2 3" key="1">
    <citation type="journal article" date="2023" name="Plants (Basel)">
        <title>Bridging the Gap: Combining Genomics and Transcriptomics Approaches to Understand Stylosanthes scabra, an Orphan Legume from the Brazilian Caatinga.</title>
        <authorList>
            <person name="Ferreira-Neto J.R.C."/>
            <person name="da Silva M.D."/>
            <person name="Binneck E."/>
            <person name="de Melo N.F."/>
            <person name="da Silva R.H."/>
            <person name="de Melo A.L.T.M."/>
            <person name="Pandolfi V."/>
            <person name="Bustamante F.O."/>
            <person name="Brasileiro-Vidal A.C."/>
            <person name="Benko-Iseppon A.M."/>
        </authorList>
    </citation>
    <scope>NUCLEOTIDE SEQUENCE [LARGE SCALE GENOMIC DNA]</scope>
    <source>
        <tissue evidence="2">Leaves</tissue>
    </source>
</reference>
<sequence>MEELVIDGRIADAGQFRPGSFEKLAAKMNERFPGWLSNKSLYSPGKPFRLYPCLEKIFSKERANGAAAICRNDAEEEKQGKKPYSPKTGKDTKMMKELTDTLKYVFDQHGKRLDAFAQAMVNTREEKRWIIS</sequence>
<comment type="caution">
    <text evidence="2">The sequence shown here is derived from an EMBL/GenBank/DDBJ whole genome shotgun (WGS) entry which is preliminary data.</text>
</comment>
<organism evidence="2 3">
    <name type="scientific">Stylosanthes scabra</name>
    <dbReference type="NCBI Taxonomy" id="79078"/>
    <lineage>
        <taxon>Eukaryota</taxon>
        <taxon>Viridiplantae</taxon>
        <taxon>Streptophyta</taxon>
        <taxon>Embryophyta</taxon>
        <taxon>Tracheophyta</taxon>
        <taxon>Spermatophyta</taxon>
        <taxon>Magnoliopsida</taxon>
        <taxon>eudicotyledons</taxon>
        <taxon>Gunneridae</taxon>
        <taxon>Pentapetalae</taxon>
        <taxon>rosids</taxon>
        <taxon>fabids</taxon>
        <taxon>Fabales</taxon>
        <taxon>Fabaceae</taxon>
        <taxon>Papilionoideae</taxon>
        <taxon>50 kb inversion clade</taxon>
        <taxon>dalbergioids sensu lato</taxon>
        <taxon>Dalbergieae</taxon>
        <taxon>Pterocarpus clade</taxon>
        <taxon>Stylosanthes</taxon>
    </lineage>
</organism>
<name>A0ABU6UBG8_9FABA</name>
<evidence type="ECO:0000256" key="1">
    <source>
        <dbReference type="SAM" id="MobiDB-lite"/>
    </source>
</evidence>
<evidence type="ECO:0000313" key="2">
    <source>
        <dbReference type="EMBL" id="MED6158067.1"/>
    </source>
</evidence>
<evidence type="ECO:0000313" key="3">
    <source>
        <dbReference type="Proteomes" id="UP001341840"/>
    </source>
</evidence>
<gene>
    <name evidence="2" type="ORF">PIB30_029261</name>
</gene>